<dbReference type="GO" id="GO:0046872">
    <property type="term" value="F:metal ion binding"/>
    <property type="evidence" value="ECO:0007669"/>
    <property type="project" value="UniProtKB-KW"/>
</dbReference>
<sequence>MFATTVILATLFATEVAYGAPGLSLSVSAPASIDGVDNFKVTATLTNTGGETLKLLNDPRGPLSQIPTDTFSILSSTGSSPSFNGVKAKYVPSNVIKENRNGSFTVLEPGKSVSIEHDLSAAYNFTTAGEGAYTVEARNLFHFVDANTGKAVPVQAASSKFQVASLTGKLAVARPPVAASKIIRRGLRKRTGFVGCNDDQINQVFEAIPVTQGYVAESLQYLQANPGATERYITWFGEFTKDRHSLVTSQYQRLTENDYPNYTFDCTCTDEGVYAFVNIDDFGVVHLCGAFWRAPVSGTDSKGGTILHEASHFRLNAQTQDNAYGQSACQSLAQSDPDAAIANADSHEYFGENTPALP</sequence>
<evidence type="ECO:0000256" key="2">
    <source>
        <dbReference type="ARBA" id="ARBA00010279"/>
    </source>
</evidence>
<evidence type="ECO:0000313" key="10">
    <source>
        <dbReference type="EMBL" id="KTB37451.1"/>
    </source>
</evidence>
<dbReference type="Proteomes" id="UP000054988">
    <property type="component" value="Unassembled WGS sequence"/>
</dbReference>
<dbReference type="PANTHER" id="PTHR37016">
    <property type="match status" value="1"/>
</dbReference>
<dbReference type="SMART" id="SM01351">
    <property type="entry name" value="Aspzincin_M35"/>
    <property type="match status" value="1"/>
</dbReference>
<keyword evidence="7" id="KW-0482">Metalloprotease</keyword>
<dbReference type="eggNOG" id="ENOG502SIJR">
    <property type="taxonomic scope" value="Eukaryota"/>
</dbReference>
<keyword evidence="5" id="KW-0378">Hydrolase</keyword>
<keyword evidence="3" id="KW-0645">Protease</keyword>
<dbReference type="Pfam" id="PF14521">
    <property type="entry name" value="Aspzincin_M35"/>
    <property type="match status" value="1"/>
</dbReference>
<feature type="chain" id="PRO_5006901959" description="Lysine-specific metallo-endopeptidase domain-containing protein" evidence="8">
    <location>
        <begin position="20"/>
        <end position="358"/>
    </location>
</feature>
<evidence type="ECO:0000256" key="7">
    <source>
        <dbReference type="ARBA" id="ARBA00023049"/>
    </source>
</evidence>
<dbReference type="Gene3D" id="3.40.390.10">
    <property type="entry name" value="Collagenase (Catalytic Domain)"/>
    <property type="match status" value="1"/>
</dbReference>
<evidence type="ECO:0000256" key="3">
    <source>
        <dbReference type="ARBA" id="ARBA00022670"/>
    </source>
</evidence>
<evidence type="ECO:0000259" key="9">
    <source>
        <dbReference type="SMART" id="SM01351"/>
    </source>
</evidence>
<keyword evidence="4" id="KW-0479">Metal-binding</keyword>
<dbReference type="EMBL" id="LATX01001846">
    <property type="protein sequence ID" value="KTB37451.1"/>
    <property type="molecule type" value="Genomic_DNA"/>
</dbReference>
<feature type="signal peptide" evidence="8">
    <location>
        <begin position="1"/>
        <end position="19"/>
    </location>
</feature>
<accession>A0A0W0FMB9</accession>
<gene>
    <name evidence="10" type="ORF">WG66_9935</name>
</gene>
<evidence type="ECO:0000256" key="4">
    <source>
        <dbReference type="ARBA" id="ARBA00022723"/>
    </source>
</evidence>
<dbReference type="GO" id="GO:0006508">
    <property type="term" value="P:proteolysis"/>
    <property type="evidence" value="ECO:0007669"/>
    <property type="project" value="UniProtKB-KW"/>
</dbReference>
<protein>
    <recommendedName>
        <fullName evidence="9">Lysine-specific metallo-endopeptidase domain-containing protein</fullName>
    </recommendedName>
</protein>
<dbReference type="InterPro" id="IPR029463">
    <property type="entry name" value="Lys_MEP"/>
</dbReference>
<keyword evidence="8" id="KW-0732">Signal</keyword>
<dbReference type="SUPFAM" id="SSF55486">
    <property type="entry name" value="Metalloproteases ('zincins'), catalytic domain"/>
    <property type="match status" value="1"/>
</dbReference>
<keyword evidence="6" id="KW-0862">Zinc</keyword>
<dbReference type="InterPro" id="IPR050414">
    <property type="entry name" value="Fungal_M35_metalloproteases"/>
</dbReference>
<organism evidence="10 11">
    <name type="scientific">Moniliophthora roreri</name>
    <name type="common">Frosty pod rot fungus</name>
    <name type="synonym">Monilia roreri</name>
    <dbReference type="NCBI Taxonomy" id="221103"/>
    <lineage>
        <taxon>Eukaryota</taxon>
        <taxon>Fungi</taxon>
        <taxon>Dikarya</taxon>
        <taxon>Basidiomycota</taxon>
        <taxon>Agaricomycotina</taxon>
        <taxon>Agaricomycetes</taxon>
        <taxon>Agaricomycetidae</taxon>
        <taxon>Agaricales</taxon>
        <taxon>Marasmiineae</taxon>
        <taxon>Marasmiaceae</taxon>
        <taxon>Moniliophthora</taxon>
    </lineage>
</organism>
<evidence type="ECO:0000256" key="1">
    <source>
        <dbReference type="ARBA" id="ARBA00001947"/>
    </source>
</evidence>
<evidence type="ECO:0000256" key="8">
    <source>
        <dbReference type="SAM" id="SignalP"/>
    </source>
</evidence>
<evidence type="ECO:0000256" key="5">
    <source>
        <dbReference type="ARBA" id="ARBA00022801"/>
    </source>
</evidence>
<comment type="caution">
    <text evidence="10">The sequence shown here is derived from an EMBL/GenBank/DDBJ whole genome shotgun (WGS) entry which is preliminary data.</text>
</comment>
<dbReference type="InterPro" id="IPR024079">
    <property type="entry name" value="MetalloPept_cat_dom_sf"/>
</dbReference>
<dbReference type="PANTHER" id="PTHR37016:SF3">
    <property type="entry name" value="NEUTRAL PROTEASE 2-RELATED"/>
    <property type="match status" value="1"/>
</dbReference>
<dbReference type="AlphaFoldDB" id="A0A0W0FMB9"/>
<name>A0A0W0FMB9_MONRR</name>
<feature type="domain" description="Lysine-specific metallo-endopeptidase" evidence="9">
    <location>
        <begin position="220"/>
        <end position="352"/>
    </location>
</feature>
<dbReference type="GO" id="GO:0004222">
    <property type="term" value="F:metalloendopeptidase activity"/>
    <property type="evidence" value="ECO:0007669"/>
    <property type="project" value="InterPro"/>
</dbReference>
<dbReference type="Gene3D" id="2.60.40.2970">
    <property type="match status" value="1"/>
</dbReference>
<comment type="similarity">
    <text evidence="2">Belongs to the peptidase M35 family.</text>
</comment>
<comment type="cofactor">
    <cofactor evidence="1">
        <name>Zn(2+)</name>
        <dbReference type="ChEBI" id="CHEBI:29105"/>
    </cofactor>
</comment>
<evidence type="ECO:0000256" key="6">
    <source>
        <dbReference type="ARBA" id="ARBA00022833"/>
    </source>
</evidence>
<evidence type="ECO:0000313" key="11">
    <source>
        <dbReference type="Proteomes" id="UP000054988"/>
    </source>
</evidence>
<reference evidence="10 11" key="1">
    <citation type="submission" date="2015-12" db="EMBL/GenBank/DDBJ databases">
        <title>Draft genome sequence of Moniliophthora roreri, the causal agent of frosty pod rot of cacao.</title>
        <authorList>
            <person name="Aime M.C."/>
            <person name="Diaz-Valderrama J.R."/>
            <person name="Kijpornyongpan T."/>
            <person name="Phillips-Mora W."/>
        </authorList>
    </citation>
    <scope>NUCLEOTIDE SEQUENCE [LARGE SCALE GENOMIC DNA]</scope>
    <source>
        <strain evidence="10 11">MCA 2952</strain>
    </source>
</reference>
<proteinExistence type="inferred from homology"/>